<dbReference type="InterPro" id="IPR027417">
    <property type="entry name" value="P-loop_NTPase"/>
</dbReference>
<keyword evidence="2" id="KW-1185">Reference proteome</keyword>
<dbReference type="SUPFAM" id="SSF52540">
    <property type="entry name" value="P-loop containing nucleoside triphosphate hydrolases"/>
    <property type="match status" value="1"/>
</dbReference>
<comment type="caution">
    <text evidence="1">The sequence shown here is derived from an EMBL/GenBank/DDBJ whole genome shotgun (WGS) entry which is preliminary data.</text>
</comment>
<evidence type="ECO:0000313" key="1">
    <source>
        <dbReference type="EMBL" id="MDR5652294.1"/>
    </source>
</evidence>
<organism evidence="1 2">
    <name type="scientific">Ruixingdingia sedimenti</name>
    <dbReference type="NCBI Taxonomy" id="3073604"/>
    <lineage>
        <taxon>Bacteria</taxon>
        <taxon>Pseudomonadati</taxon>
        <taxon>Pseudomonadota</taxon>
        <taxon>Alphaproteobacteria</taxon>
        <taxon>Rhodobacterales</taxon>
        <taxon>Paracoccaceae</taxon>
        <taxon>Ruixingdingia</taxon>
    </lineage>
</organism>
<dbReference type="PANTHER" id="PTHR30050:SF5">
    <property type="entry name" value="DNAA REGULATORY INACTIVATOR HDA"/>
    <property type="match status" value="1"/>
</dbReference>
<dbReference type="EMBL" id="JAVKPH010000005">
    <property type="protein sequence ID" value="MDR5652294.1"/>
    <property type="molecule type" value="Genomic_DNA"/>
</dbReference>
<protein>
    <submittedName>
        <fullName evidence="1">Chromosomal replication initiator DnaA</fullName>
    </submittedName>
</protein>
<dbReference type="Proteomes" id="UP001247754">
    <property type="component" value="Unassembled WGS sequence"/>
</dbReference>
<dbReference type="PANTHER" id="PTHR30050">
    <property type="entry name" value="CHROMOSOMAL REPLICATION INITIATOR PROTEIN DNAA"/>
    <property type="match status" value="1"/>
</dbReference>
<dbReference type="Gene3D" id="1.10.8.60">
    <property type="match status" value="1"/>
</dbReference>
<evidence type="ECO:0000313" key="2">
    <source>
        <dbReference type="Proteomes" id="UP001247754"/>
    </source>
</evidence>
<proteinExistence type="predicted"/>
<dbReference type="Gene3D" id="3.40.50.300">
    <property type="entry name" value="P-loop containing nucleotide triphosphate hydrolases"/>
    <property type="match status" value="1"/>
</dbReference>
<name>A0ABU1F5Z4_9RHOB</name>
<accession>A0ABU1F5Z4</accession>
<gene>
    <name evidence="1" type="ORF">RGD00_06755</name>
</gene>
<dbReference type="RefSeq" id="WP_310456543.1">
    <property type="nucleotide sequence ID" value="NZ_JAVKPH010000005.1"/>
</dbReference>
<sequence>MNRQLILDLPVRVARGRADFIVSPANAQALTAVEGWRGWPGGKLVLAGPPGAGKTHLAHVWAAASGAAVIAAADLPGADLPALAATGAVAVEDADRIGGKGAAERALFHLHNLLVAEARGALLVTAAGPPRDWGLALPDLASRMQAAGLARIGSPDDALLAAVLIKLFADRQLAVAPGLIDWLVPRMPRALDVAQALVAALDARALEQSRPVTRALAAEVLQNLVEDAAEGG</sequence>
<reference evidence="1 2" key="1">
    <citation type="submission" date="2023-09" db="EMBL/GenBank/DDBJ databases">
        <title>Xinfangfangia sedmenti sp. nov., isolated the sedment.</title>
        <authorList>
            <person name="Xu L."/>
        </authorList>
    </citation>
    <scope>NUCLEOTIDE SEQUENCE [LARGE SCALE GENOMIC DNA]</scope>
    <source>
        <strain evidence="1 2">LG-4</strain>
    </source>
</reference>